<feature type="transmembrane region" description="Helical" evidence="2">
    <location>
        <begin position="304"/>
        <end position="324"/>
    </location>
</feature>
<reference evidence="3 4" key="1">
    <citation type="submission" date="2019-06" db="EMBL/GenBank/DDBJ databases">
        <title>Sequencing the genomes of 1000 actinobacteria strains.</title>
        <authorList>
            <person name="Klenk H.-P."/>
        </authorList>
    </citation>
    <scope>NUCLEOTIDE SEQUENCE [LARGE SCALE GENOMIC DNA]</scope>
    <source>
        <strain evidence="3 4">DSM 45679</strain>
    </source>
</reference>
<gene>
    <name evidence="3" type="ORF">FB471_3119</name>
</gene>
<keyword evidence="4" id="KW-1185">Reference proteome</keyword>
<dbReference type="Proteomes" id="UP000320876">
    <property type="component" value="Unassembled WGS sequence"/>
</dbReference>
<keyword evidence="2" id="KW-0472">Membrane</keyword>
<feature type="region of interest" description="Disordered" evidence="1">
    <location>
        <begin position="1"/>
        <end position="208"/>
    </location>
</feature>
<organism evidence="3 4">
    <name type="scientific">Amycolatopsis cihanbeyliensis</name>
    <dbReference type="NCBI Taxonomy" id="1128664"/>
    <lineage>
        <taxon>Bacteria</taxon>
        <taxon>Bacillati</taxon>
        <taxon>Actinomycetota</taxon>
        <taxon>Actinomycetes</taxon>
        <taxon>Pseudonocardiales</taxon>
        <taxon>Pseudonocardiaceae</taxon>
        <taxon>Amycolatopsis</taxon>
    </lineage>
</organism>
<keyword evidence="2" id="KW-0812">Transmembrane</keyword>
<evidence type="ECO:0000313" key="3">
    <source>
        <dbReference type="EMBL" id="TQJ03363.1"/>
    </source>
</evidence>
<protein>
    <submittedName>
        <fullName evidence="3">Uncharacterized protein</fullName>
    </submittedName>
</protein>
<feature type="transmembrane region" description="Helical" evidence="2">
    <location>
        <begin position="336"/>
        <end position="356"/>
    </location>
</feature>
<evidence type="ECO:0000256" key="1">
    <source>
        <dbReference type="SAM" id="MobiDB-lite"/>
    </source>
</evidence>
<keyword evidence="2" id="KW-1133">Transmembrane helix</keyword>
<comment type="caution">
    <text evidence="3">The sequence shown here is derived from an EMBL/GenBank/DDBJ whole genome shotgun (WGS) entry which is preliminary data.</text>
</comment>
<dbReference type="EMBL" id="VFML01000001">
    <property type="protein sequence ID" value="TQJ03363.1"/>
    <property type="molecule type" value="Genomic_DNA"/>
</dbReference>
<accession>A0A542DJU1</accession>
<sequence>MPRPPQQDSGALPRPPQQHSGAMPRPPLPHRGRNPAQQPPPAAQQEPPARAPARAQPPPPPPGSLAARLDGLDEAEPEAPEQQPPPPGRMATGGYPVPPGAPPRGRRPMRRAAPQPEPESHTEQFPAVGNAAPGLNGSAVAEPEPDEPPAGLAGWRERRRRTQLDDTEVGAMPAVAPAEAAPADDQDAGPPTQGFVPADDPLDDSGVDAYSPAGLDAFGDPLDDPLREADLHPDEYDYAEDEPLEPAVDGAGEDDFAEVEELAEAEEDEDASPARQWLALAGQLTLGVAGGAGVWLGFNWLWTRLPAAALVAALVVTVGLVLIVRKVRRAEDLQTTVLALLVGLVVTVSPAALLLVSR</sequence>
<evidence type="ECO:0000313" key="4">
    <source>
        <dbReference type="Proteomes" id="UP000320876"/>
    </source>
</evidence>
<proteinExistence type="predicted"/>
<dbReference type="AlphaFoldDB" id="A0A542DJU1"/>
<evidence type="ECO:0000256" key="2">
    <source>
        <dbReference type="SAM" id="Phobius"/>
    </source>
</evidence>
<feature type="compositionally biased region" description="Low complexity" evidence="1">
    <location>
        <begin position="171"/>
        <end position="181"/>
    </location>
</feature>
<feature type="compositionally biased region" description="Low complexity" evidence="1">
    <location>
        <begin position="43"/>
        <end position="54"/>
    </location>
</feature>
<name>A0A542DJU1_AMYCI</name>